<dbReference type="InterPro" id="IPR015943">
    <property type="entry name" value="WD40/YVTN_repeat-like_dom_sf"/>
</dbReference>
<feature type="non-terminal residue" evidence="1">
    <location>
        <position position="1"/>
    </location>
</feature>
<protein>
    <submittedName>
        <fullName evidence="1">Uncharacterized protein</fullName>
    </submittedName>
</protein>
<organism evidence="1 2">
    <name type="scientific">Colocasia esculenta</name>
    <name type="common">Wild taro</name>
    <name type="synonym">Arum esculentum</name>
    <dbReference type="NCBI Taxonomy" id="4460"/>
    <lineage>
        <taxon>Eukaryota</taxon>
        <taxon>Viridiplantae</taxon>
        <taxon>Streptophyta</taxon>
        <taxon>Embryophyta</taxon>
        <taxon>Tracheophyta</taxon>
        <taxon>Spermatophyta</taxon>
        <taxon>Magnoliopsida</taxon>
        <taxon>Liliopsida</taxon>
        <taxon>Araceae</taxon>
        <taxon>Aroideae</taxon>
        <taxon>Colocasieae</taxon>
        <taxon>Colocasia</taxon>
    </lineage>
</organism>
<reference evidence="1" key="1">
    <citation type="submission" date="2017-07" db="EMBL/GenBank/DDBJ databases">
        <title>Taro Niue Genome Assembly and Annotation.</title>
        <authorList>
            <person name="Atibalentja N."/>
            <person name="Keating K."/>
            <person name="Fields C.J."/>
        </authorList>
    </citation>
    <scope>NUCLEOTIDE SEQUENCE</scope>
    <source>
        <strain evidence="1">Niue_2</strain>
        <tissue evidence="1">Leaf</tissue>
    </source>
</reference>
<sequence length="369" mass="39540">RRPKGEEPEMLAARSLRKAHIPTTLLGDPSPGSIQPTRLAIHVKGDGNGESSSCSIYVASGCQVYRLEVSNEGSSPVKGKDSLLVPAGAQVTQSSVVDRCPHRSEIQSIALAERDDDTCILLGTVDSFGHLIVSRLDANGADIDRHSYTIAPRGYGVGEGSWAGICFSPIYSSTAATVHSLCKSIDVYDHDIHLCSFQTIWYPNSLSFLQCSQLGGGSSSVLAVAEGSQLTIWDLRTSGGCVQRVCGSIGDLIYAISSSPSGAVAAGGSDRTVTIYDPRRWSALSRWVGCSKYEVTFLFLHVYLITGLAFSSLNSDYMFSVDDGKRAGEHFHLEGTQTGWDARTDVLAGWCDSGSIFVADIVKEQEESL</sequence>
<name>A0A843UU28_COLES</name>
<dbReference type="Gene3D" id="2.130.10.10">
    <property type="entry name" value="YVTN repeat-like/Quinoprotein amine dehydrogenase"/>
    <property type="match status" value="1"/>
</dbReference>
<comment type="caution">
    <text evidence="1">The sequence shown here is derived from an EMBL/GenBank/DDBJ whole genome shotgun (WGS) entry which is preliminary data.</text>
</comment>
<dbReference type="AlphaFoldDB" id="A0A843UU28"/>
<dbReference type="PANTHER" id="PTHR47467:SF1">
    <property type="entry name" value="WD40 REPEAT-CONTAINING PROTEIN"/>
    <property type="match status" value="1"/>
</dbReference>
<dbReference type="PANTHER" id="PTHR47467">
    <property type="entry name" value="OS01G0867200 PROTEIN"/>
    <property type="match status" value="1"/>
</dbReference>
<proteinExistence type="predicted"/>
<evidence type="ECO:0000313" key="1">
    <source>
        <dbReference type="EMBL" id="MQL85190.1"/>
    </source>
</evidence>
<dbReference type="InterPro" id="IPR036322">
    <property type="entry name" value="WD40_repeat_dom_sf"/>
</dbReference>
<keyword evidence="2" id="KW-1185">Reference proteome</keyword>
<dbReference type="OrthoDB" id="1879717at2759"/>
<evidence type="ECO:0000313" key="2">
    <source>
        <dbReference type="Proteomes" id="UP000652761"/>
    </source>
</evidence>
<gene>
    <name evidence="1" type="ORF">Taro_017711</name>
</gene>
<accession>A0A843UU28</accession>
<dbReference type="SUPFAM" id="SSF50978">
    <property type="entry name" value="WD40 repeat-like"/>
    <property type="match status" value="1"/>
</dbReference>
<dbReference type="Proteomes" id="UP000652761">
    <property type="component" value="Unassembled WGS sequence"/>
</dbReference>
<dbReference type="EMBL" id="NMUH01000814">
    <property type="protein sequence ID" value="MQL85190.1"/>
    <property type="molecule type" value="Genomic_DNA"/>
</dbReference>